<sequence length="255" mass="28288">MSASTHLKKAAADDPKQKLLSNNDIYSMLNLLRAKAMSLKLAGNSNSAEMQSLCMAISSPPPASSPYTPLQRHMTFAYNQFMQEPYRATDCFAALKSDGLSFAEWLTCLNRALCVAFNSETSIDDSPSSLNDCLPEENRAICHFINASIPHKFALCIGINPSPLEQLQGPPLTRSKPAAALEIVLKNCVLFVRCSLCWSKTAPAPCGQTMCWFFHYTAHLQYLRNLGWEPMSSRVCMSRTCHTQPIGHSRYSGKR</sequence>
<reference evidence="1" key="1">
    <citation type="submission" date="2021-03" db="EMBL/GenBank/DDBJ databases">
        <title>Draft genome sequence of rust myrtle Austropuccinia psidii MF-1, a brazilian biotype.</title>
        <authorList>
            <person name="Quecine M.C."/>
            <person name="Pachon D.M.R."/>
            <person name="Bonatelli M.L."/>
            <person name="Correr F.H."/>
            <person name="Franceschini L.M."/>
            <person name="Leite T.F."/>
            <person name="Margarido G.R.A."/>
            <person name="Almeida C.A."/>
            <person name="Ferrarezi J.A."/>
            <person name="Labate C.A."/>
        </authorList>
    </citation>
    <scope>NUCLEOTIDE SEQUENCE</scope>
    <source>
        <strain evidence="1">MF-1</strain>
    </source>
</reference>
<dbReference type="EMBL" id="AVOT02012707">
    <property type="protein sequence ID" value="MBW0494722.1"/>
    <property type="molecule type" value="Genomic_DNA"/>
</dbReference>
<evidence type="ECO:0000313" key="1">
    <source>
        <dbReference type="EMBL" id="MBW0494722.1"/>
    </source>
</evidence>
<comment type="caution">
    <text evidence="1">The sequence shown here is derived from an EMBL/GenBank/DDBJ whole genome shotgun (WGS) entry which is preliminary data.</text>
</comment>
<evidence type="ECO:0000313" key="2">
    <source>
        <dbReference type="Proteomes" id="UP000765509"/>
    </source>
</evidence>
<organism evidence="1 2">
    <name type="scientific">Austropuccinia psidii MF-1</name>
    <dbReference type="NCBI Taxonomy" id="1389203"/>
    <lineage>
        <taxon>Eukaryota</taxon>
        <taxon>Fungi</taxon>
        <taxon>Dikarya</taxon>
        <taxon>Basidiomycota</taxon>
        <taxon>Pucciniomycotina</taxon>
        <taxon>Pucciniomycetes</taxon>
        <taxon>Pucciniales</taxon>
        <taxon>Sphaerophragmiaceae</taxon>
        <taxon>Austropuccinia</taxon>
    </lineage>
</organism>
<accession>A0A9Q3D389</accession>
<keyword evidence="2" id="KW-1185">Reference proteome</keyword>
<dbReference type="Proteomes" id="UP000765509">
    <property type="component" value="Unassembled WGS sequence"/>
</dbReference>
<name>A0A9Q3D389_9BASI</name>
<dbReference type="AlphaFoldDB" id="A0A9Q3D389"/>
<proteinExistence type="predicted"/>
<dbReference type="OrthoDB" id="2505547at2759"/>
<gene>
    <name evidence="1" type="ORF">O181_034437</name>
</gene>
<protein>
    <submittedName>
        <fullName evidence="1">Uncharacterized protein</fullName>
    </submittedName>
</protein>